<comment type="catalytic activity">
    <reaction evidence="6">
        <text>RNA(n) + a ribonucleoside 5'-triphosphate = RNA(n+1) + diphosphate</text>
        <dbReference type="Rhea" id="RHEA:21248"/>
        <dbReference type="Rhea" id="RHEA-COMP:14527"/>
        <dbReference type="Rhea" id="RHEA-COMP:17342"/>
        <dbReference type="ChEBI" id="CHEBI:33019"/>
        <dbReference type="ChEBI" id="CHEBI:61557"/>
        <dbReference type="ChEBI" id="CHEBI:140395"/>
        <dbReference type="EC" id="2.7.7.6"/>
    </reaction>
</comment>
<evidence type="ECO:0000256" key="6">
    <source>
        <dbReference type="ARBA" id="ARBA00048552"/>
    </source>
</evidence>
<dbReference type="InterPro" id="IPR007083">
    <property type="entry name" value="RNA_pol_Rpb1_4"/>
</dbReference>
<dbReference type="GO" id="GO:0006351">
    <property type="term" value="P:DNA-templated transcription"/>
    <property type="evidence" value="ECO:0007669"/>
    <property type="project" value="InterPro"/>
</dbReference>
<name>A0A6C0IYI4_9ZZZZ</name>
<dbReference type="PANTHER" id="PTHR19376:SF32">
    <property type="entry name" value="DNA-DIRECTED RNA POLYMERASE III SUBUNIT RPC1"/>
    <property type="match status" value="1"/>
</dbReference>
<dbReference type="InterPro" id="IPR007081">
    <property type="entry name" value="RNA_pol_Rpb1_5"/>
</dbReference>
<dbReference type="Pfam" id="PF05000">
    <property type="entry name" value="RNA_pol_Rpb1_4"/>
    <property type="match status" value="1"/>
</dbReference>
<dbReference type="InterPro" id="IPR042102">
    <property type="entry name" value="RNA_pol_Rpb1_3_sf"/>
</dbReference>
<dbReference type="Gene3D" id="6.10.250.2940">
    <property type="match status" value="1"/>
</dbReference>
<evidence type="ECO:0000256" key="3">
    <source>
        <dbReference type="ARBA" id="ARBA00022679"/>
    </source>
</evidence>
<dbReference type="SUPFAM" id="SSF64484">
    <property type="entry name" value="beta and beta-prime subunits of DNA dependent RNA-polymerase"/>
    <property type="match status" value="1"/>
</dbReference>
<keyword evidence="3" id="KW-0808">Transferase</keyword>
<evidence type="ECO:0000313" key="10">
    <source>
        <dbReference type="EMBL" id="QHT97639.1"/>
    </source>
</evidence>
<reference evidence="10" key="1">
    <citation type="journal article" date="2020" name="Nature">
        <title>Giant virus diversity and host interactions through global metagenomics.</title>
        <authorList>
            <person name="Schulz F."/>
            <person name="Roux S."/>
            <person name="Paez-Espino D."/>
            <person name="Jungbluth S."/>
            <person name="Walsh D.A."/>
            <person name="Denef V.J."/>
            <person name="McMahon K.D."/>
            <person name="Konstantinidis K.T."/>
            <person name="Eloe-Fadrosh E.A."/>
            <person name="Kyrpides N.C."/>
            <person name="Woyke T."/>
        </authorList>
    </citation>
    <scope>NUCLEOTIDE SEQUENCE</scope>
    <source>
        <strain evidence="10">GVMAG-M-3300025572-1</strain>
    </source>
</reference>
<accession>A0A6C0IYI4</accession>
<dbReference type="InterPro" id="IPR038120">
    <property type="entry name" value="Rpb1_funnel_sf"/>
</dbReference>
<evidence type="ECO:0000256" key="4">
    <source>
        <dbReference type="ARBA" id="ARBA00022695"/>
    </source>
</evidence>
<dbReference type="EMBL" id="MN740283">
    <property type="protein sequence ID" value="QHT97639.1"/>
    <property type="molecule type" value="Genomic_DNA"/>
</dbReference>
<evidence type="ECO:0000259" key="9">
    <source>
        <dbReference type="Pfam" id="PF05000"/>
    </source>
</evidence>
<feature type="domain" description="RNA polymerase Rpb1" evidence="9">
    <location>
        <begin position="278"/>
        <end position="366"/>
    </location>
</feature>
<protein>
    <recommendedName>
        <fullName evidence="1">DNA-directed RNA polymerase</fullName>
        <ecNumber evidence="1">2.7.7.6</ecNumber>
    </recommendedName>
</protein>
<evidence type="ECO:0000256" key="2">
    <source>
        <dbReference type="ARBA" id="ARBA00022478"/>
    </source>
</evidence>
<dbReference type="EC" id="2.7.7.6" evidence="1"/>
<dbReference type="Gene3D" id="6.20.50.80">
    <property type="match status" value="1"/>
</dbReference>
<dbReference type="InterPro" id="IPR045867">
    <property type="entry name" value="DNA-dir_RpoC_beta_prime"/>
</dbReference>
<dbReference type="AlphaFoldDB" id="A0A6C0IYI4"/>
<dbReference type="Gene3D" id="1.10.274.100">
    <property type="entry name" value="RNA polymerase Rpb1, domain 3"/>
    <property type="match status" value="1"/>
</dbReference>
<evidence type="ECO:0000259" key="7">
    <source>
        <dbReference type="Pfam" id="PF04983"/>
    </source>
</evidence>
<dbReference type="Pfam" id="PF04983">
    <property type="entry name" value="RNA_pol_Rpb1_3"/>
    <property type="match status" value="1"/>
</dbReference>
<keyword evidence="4" id="KW-0548">Nucleotidyltransferase</keyword>
<dbReference type="InterPro" id="IPR007066">
    <property type="entry name" value="RNA_pol_Rpb1_3"/>
</dbReference>
<evidence type="ECO:0000256" key="5">
    <source>
        <dbReference type="ARBA" id="ARBA00023163"/>
    </source>
</evidence>
<dbReference type="GO" id="GO:0000428">
    <property type="term" value="C:DNA-directed RNA polymerase complex"/>
    <property type="evidence" value="ECO:0007669"/>
    <property type="project" value="UniProtKB-KW"/>
</dbReference>
<evidence type="ECO:0000259" key="8">
    <source>
        <dbReference type="Pfam" id="PF04998"/>
    </source>
</evidence>
<feature type="domain" description="RNA polymerase Rpb1" evidence="7">
    <location>
        <begin position="40"/>
        <end position="241"/>
    </location>
</feature>
<dbReference type="Pfam" id="PF04998">
    <property type="entry name" value="RNA_pol_Rpb1_5"/>
    <property type="match status" value="1"/>
</dbReference>
<proteinExistence type="predicted"/>
<dbReference type="Gene3D" id="1.10.132.30">
    <property type="match status" value="1"/>
</dbReference>
<keyword evidence="2" id="KW-0240">DNA-directed RNA polymerase</keyword>
<feature type="domain" description="RNA polymerase Rpb1" evidence="8">
    <location>
        <begin position="374"/>
        <end position="447"/>
    </location>
</feature>
<sequence>MTPGTNVRARLVFTDEINIHVPQTIEAYAEAEQLLGIYRNLMSTESNRPIMGIVYDTLSGAYLITYPQHEFERLGQQIEKIVLEQRGHAPGTPKYLELEAAKTAALARRAVVGERILLDPVVYNQAIAPVVDSPQYLTLYDRLARYGIDPRSGRGLISAVFPEDFYYLWSDGKGNVVEVKEGVLVRGLLTKETLGTKDGSMIAEMYKQLGGLVTVDFMSDIQFVVREFLQQHGLSVGIDDCIPDDPEFRRQIDSVLTDASYKVIALAETPSENPIMAERRERKTLEILEKAKMGTEEILMKYFKPDNAILIMANSGAKGTSLNAVQMASALGQQKVSGRRIQAGLPGNRSLPVFEPGDKDPRARGFCFNSFVTGLEPSEFFFHAQGGREGLTDTAVNTARTGFLQHQIIKSAEDVHISTDGSVRTADLGIIEFVYGGDGFQASELGTVKIQGEAVPFFRNLYQLADKINSKYAPRPTI</sequence>
<dbReference type="GO" id="GO:0003677">
    <property type="term" value="F:DNA binding"/>
    <property type="evidence" value="ECO:0007669"/>
    <property type="project" value="InterPro"/>
</dbReference>
<dbReference type="PANTHER" id="PTHR19376">
    <property type="entry name" value="DNA-DIRECTED RNA POLYMERASE"/>
    <property type="match status" value="1"/>
</dbReference>
<keyword evidence="5" id="KW-0804">Transcription</keyword>
<organism evidence="10">
    <name type="scientific">viral metagenome</name>
    <dbReference type="NCBI Taxonomy" id="1070528"/>
    <lineage>
        <taxon>unclassified sequences</taxon>
        <taxon>metagenomes</taxon>
        <taxon>organismal metagenomes</taxon>
    </lineage>
</organism>
<dbReference type="GO" id="GO:0003899">
    <property type="term" value="F:DNA-directed RNA polymerase activity"/>
    <property type="evidence" value="ECO:0007669"/>
    <property type="project" value="UniProtKB-EC"/>
</dbReference>
<evidence type="ECO:0000256" key="1">
    <source>
        <dbReference type="ARBA" id="ARBA00012418"/>
    </source>
</evidence>